<dbReference type="SUPFAM" id="SSF46785">
    <property type="entry name" value="Winged helix' DNA-binding domain"/>
    <property type="match status" value="1"/>
</dbReference>
<sequence length="311" mass="34418">MDIRELRSFAKVAHCGSFSRAARELFIAQPALSRQIAKLEEELQVTLFVRHGKGVELTAAGSRLLERAEVMLRFAEETSDHVRNAGVVERGHLAVGLPPTLGTVVGPQLIAKFQQRWPKASLHVLEGLSTSLQEWLLSGRIEVAVVYNQPLVEAFDVRSLFSEPMVLVGPPGEPIRSVRLAELADMPLILPGLPHSNRRLLEQVAAQNGVRLKTRLEVDSVSLTKRLVAEGHGYCILAHAAVQEDIAKGNLVAHSIERPGIRSVVSITTLKDRRRSRLGMSWEKILLETLEELATKGVWHEAVVWLGPEYS</sequence>
<dbReference type="Gene3D" id="3.40.190.290">
    <property type="match status" value="1"/>
</dbReference>
<keyword evidence="3" id="KW-0238">DNA-binding</keyword>
<dbReference type="InterPro" id="IPR050950">
    <property type="entry name" value="HTH-type_LysR_regulators"/>
</dbReference>
<comment type="similarity">
    <text evidence="1">Belongs to the LysR transcriptional regulatory family.</text>
</comment>
<keyword evidence="7" id="KW-1185">Reference proteome</keyword>
<evidence type="ECO:0000313" key="7">
    <source>
        <dbReference type="Proteomes" id="UP000746535"/>
    </source>
</evidence>
<dbReference type="PANTHER" id="PTHR30419">
    <property type="entry name" value="HTH-TYPE TRANSCRIPTIONAL REGULATOR YBHD"/>
    <property type="match status" value="1"/>
</dbReference>
<evidence type="ECO:0000256" key="1">
    <source>
        <dbReference type="ARBA" id="ARBA00009437"/>
    </source>
</evidence>
<dbReference type="PROSITE" id="PS50931">
    <property type="entry name" value="HTH_LYSR"/>
    <property type="match status" value="1"/>
</dbReference>
<dbReference type="Pfam" id="PF00126">
    <property type="entry name" value="HTH_1"/>
    <property type="match status" value="1"/>
</dbReference>
<evidence type="ECO:0000259" key="5">
    <source>
        <dbReference type="PROSITE" id="PS50931"/>
    </source>
</evidence>
<gene>
    <name evidence="6" type="ORF">HBH25_15560</name>
</gene>
<dbReference type="SUPFAM" id="SSF53850">
    <property type="entry name" value="Periplasmic binding protein-like II"/>
    <property type="match status" value="1"/>
</dbReference>
<dbReference type="EMBL" id="JAAVJI010000009">
    <property type="protein sequence ID" value="NJP02265.1"/>
    <property type="molecule type" value="Genomic_DNA"/>
</dbReference>
<organism evidence="6 7">
    <name type="scientific">Pseudomonas quercus</name>
    <dbReference type="NCBI Taxonomy" id="2722792"/>
    <lineage>
        <taxon>Bacteria</taxon>
        <taxon>Pseudomonadati</taxon>
        <taxon>Pseudomonadota</taxon>
        <taxon>Gammaproteobacteria</taxon>
        <taxon>Pseudomonadales</taxon>
        <taxon>Pseudomonadaceae</taxon>
        <taxon>Pseudomonas</taxon>
    </lineage>
</organism>
<dbReference type="InterPro" id="IPR036388">
    <property type="entry name" value="WH-like_DNA-bd_sf"/>
</dbReference>
<dbReference type="InterPro" id="IPR036390">
    <property type="entry name" value="WH_DNA-bd_sf"/>
</dbReference>
<dbReference type="PRINTS" id="PR00039">
    <property type="entry name" value="HTHLYSR"/>
</dbReference>
<comment type="caution">
    <text evidence="6">The sequence shown here is derived from an EMBL/GenBank/DDBJ whole genome shotgun (WGS) entry which is preliminary data.</text>
</comment>
<dbReference type="Pfam" id="PF03466">
    <property type="entry name" value="LysR_substrate"/>
    <property type="match status" value="1"/>
</dbReference>
<keyword evidence="4" id="KW-0804">Transcription</keyword>
<reference evidence="6 7" key="1">
    <citation type="submission" date="2020-03" db="EMBL/GenBank/DDBJ databases">
        <authorList>
            <person name="Wang L."/>
            <person name="He N."/>
            <person name="Li Y."/>
            <person name="Fang Y."/>
            <person name="Zhang F."/>
        </authorList>
    </citation>
    <scope>NUCLEOTIDE SEQUENCE [LARGE SCALE GENOMIC DNA]</scope>
    <source>
        <strain evidence="7">hsmgli-8</strain>
    </source>
</reference>
<feature type="domain" description="HTH lysR-type" evidence="5">
    <location>
        <begin position="1"/>
        <end position="58"/>
    </location>
</feature>
<dbReference type="InterPro" id="IPR005119">
    <property type="entry name" value="LysR_subst-bd"/>
</dbReference>
<accession>A0ABX0YFR4</accession>
<protein>
    <submittedName>
        <fullName evidence="6">LysR family transcriptional regulator</fullName>
    </submittedName>
</protein>
<dbReference type="PANTHER" id="PTHR30419:SF8">
    <property type="entry name" value="NITROGEN ASSIMILATION TRANSCRIPTIONAL ACTIVATOR-RELATED"/>
    <property type="match status" value="1"/>
</dbReference>
<dbReference type="Proteomes" id="UP000746535">
    <property type="component" value="Unassembled WGS sequence"/>
</dbReference>
<dbReference type="InterPro" id="IPR000847">
    <property type="entry name" value="LysR_HTH_N"/>
</dbReference>
<keyword evidence="2" id="KW-0805">Transcription regulation</keyword>
<evidence type="ECO:0000256" key="3">
    <source>
        <dbReference type="ARBA" id="ARBA00023125"/>
    </source>
</evidence>
<name>A0ABX0YFR4_9PSED</name>
<evidence type="ECO:0000256" key="4">
    <source>
        <dbReference type="ARBA" id="ARBA00023163"/>
    </source>
</evidence>
<evidence type="ECO:0000256" key="2">
    <source>
        <dbReference type="ARBA" id="ARBA00023015"/>
    </source>
</evidence>
<dbReference type="RefSeq" id="WP_168084850.1">
    <property type="nucleotide sequence ID" value="NZ_JAAVJI010000009.1"/>
</dbReference>
<dbReference type="Gene3D" id="1.10.10.10">
    <property type="entry name" value="Winged helix-like DNA-binding domain superfamily/Winged helix DNA-binding domain"/>
    <property type="match status" value="1"/>
</dbReference>
<evidence type="ECO:0000313" key="6">
    <source>
        <dbReference type="EMBL" id="NJP02265.1"/>
    </source>
</evidence>
<proteinExistence type="inferred from homology"/>